<accession>A0A8I2YQ97</accession>
<organism evidence="2 3">
    <name type="scientific">Boletus reticuloceps</name>
    <dbReference type="NCBI Taxonomy" id="495285"/>
    <lineage>
        <taxon>Eukaryota</taxon>
        <taxon>Fungi</taxon>
        <taxon>Dikarya</taxon>
        <taxon>Basidiomycota</taxon>
        <taxon>Agaricomycotina</taxon>
        <taxon>Agaricomycetes</taxon>
        <taxon>Agaricomycetidae</taxon>
        <taxon>Boletales</taxon>
        <taxon>Boletineae</taxon>
        <taxon>Boletaceae</taxon>
        <taxon>Boletoideae</taxon>
        <taxon>Boletus</taxon>
    </lineage>
</organism>
<keyword evidence="1" id="KW-1133">Transmembrane helix</keyword>
<evidence type="ECO:0000313" key="2">
    <source>
        <dbReference type="EMBL" id="KAG6376110.1"/>
    </source>
</evidence>
<evidence type="ECO:0000313" key="3">
    <source>
        <dbReference type="Proteomes" id="UP000683000"/>
    </source>
</evidence>
<gene>
    <name evidence="2" type="ORF">JVT61DRAFT_2082</name>
</gene>
<dbReference type="EMBL" id="JAGFBS010000012">
    <property type="protein sequence ID" value="KAG6376110.1"/>
    <property type="molecule type" value="Genomic_DNA"/>
</dbReference>
<keyword evidence="3" id="KW-1185">Reference proteome</keyword>
<sequence length="66" mass="7055">MTGYIGKAVARIFECVAVLSCLCGCSIYTMGSSKIQVNVSQGIATITLNEPRRLNALSAEGWLTLM</sequence>
<dbReference type="InterPro" id="IPR029045">
    <property type="entry name" value="ClpP/crotonase-like_dom_sf"/>
</dbReference>
<feature type="transmembrane region" description="Helical" evidence="1">
    <location>
        <begin position="12"/>
        <end position="31"/>
    </location>
</feature>
<name>A0A8I2YQ97_9AGAM</name>
<reference evidence="2" key="1">
    <citation type="submission" date="2021-03" db="EMBL/GenBank/DDBJ databases">
        <title>Evolutionary innovations through gain and loss of genes in the ectomycorrhizal Boletales.</title>
        <authorList>
            <person name="Wu G."/>
            <person name="Miyauchi S."/>
            <person name="Morin E."/>
            <person name="Yang Z.-L."/>
            <person name="Xu J."/>
            <person name="Martin F.M."/>
        </authorList>
    </citation>
    <scope>NUCLEOTIDE SEQUENCE</scope>
    <source>
        <strain evidence="2">BR01</strain>
    </source>
</reference>
<dbReference type="SUPFAM" id="SSF52096">
    <property type="entry name" value="ClpP/crotonase"/>
    <property type="match status" value="1"/>
</dbReference>
<evidence type="ECO:0000256" key="1">
    <source>
        <dbReference type="SAM" id="Phobius"/>
    </source>
</evidence>
<keyword evidence="1" id="KW-0812">Transmembrane</keyword>
<dbReference type="Proteomes" id="UP000683000">
    <property type="component" value="Unassembled WGS sequence"/>
</dbReference>
<proteinExistence type="predicted"/>
<dbReference type="Gene3D" id="3.30.300.220">
    <property type="match status" value="1"/>
</dbReference>
<comment type="caution">
    <text evidence="2">The sequence shown here is derived from an EMBL/GenBank/DDBJ whole genome shotgun (WGS) entry which is preliminary data.</text>
</comment>
<dbReference type="AlphaFoldDB" id="A0A8I2YQ97"/>
<dbReference type="OrthoDB" id="448450at2759"/>
<protein>
    <submittedName>
        <fullName evidence="2">Uncharacterized protein</fullName>
    </submittedName>
</protein>
<keyword evidence="1" id="KW-0472">Membrane</keyword>